<comment type="caution">
    <text evidence="10">The sequence shown here is derived from an EMBL/GenBank/DDBJ whole genome shotgun (WGS) entry which is preliminary data.</text>
</comment>
<feature type="region of interest" description="Disordered" evidence="8">
    <location>
        <begin position="156"/>
        <end position="228"/>
    </location>
</feature>
<dbReference type="AlphaFoldDB" id="A0A2S5BH48"/>
<sequence>MAKGSGRFRNRKLGFKTRINVEVGVVIEEDPIDIDLDIEDDKGHKGVETGVDKDEEGEVHLQAVIASTAAYVARTSSASGRSDKGKKPEASIPTRGSVKIPEEEYKTLYEPGYSNPVSYIRFSDTVEDVITGAFNYTMDEDDEDWLEDYNAQFEAGVDGSKPKASTSAAAASPNGAGGIDDDTHGTPAGRGARTKGKSVDRSGPPMPSTSHGTGLGLESLPAPTSPLSEDDFEEIMELLETVTDQKAPMAHVNVSLLPGLNDFDAGFSDPLKPQLAGLRPYVKDVYPHWHQRRVAHGGKPIIPQLDYDESNENNPYVCFRRRDIKTARKTRRSDQQNLERLIRLRNDLYAAHALLVKVQERERMKLESIELERKVFEARCEMRDLKRRLNEPDGDEDLLIGRREKKRKREDQGAGSLRLSLNRKPEALALSPSTLAVPIEEQQSRKQRNEAILKQIDRELLRKRQNDLHWEDWTDSAFVSRPPPTPARYWRTTETVPKTVAYNDASDRKEAIGFALQYQPPLGRVPTSFRKRVGRGGRMYLDRIGPSRRDEGLPSAKRRSLPARDRNTDDESEEEDEWLVARREERLKYDTDAGLEFPMADEPALVDDFDLQYLLRRVKLLKPQDLEQLSVDSSYLEEAFKYVAQDPDKHAPPPVVVGRPPPRPPLQMAPTQAVASTQLAQAAAAAAASGQAQNPGAAYAQAQQQLASQQALRIAQQQAAMRKQQQQQQAAAMAAASAAGAGATGPADPMRRTPSTQGSPHAANAHSPLSNGIPLQQNANGQYVVNGVALPANYQVPPSPLGTNGIPLPRGVPNGMSLNGANGMPATSRLSVPQYANAQAVHYAMQQQAQLQGRPLSSNGVGPPSRPASAASSTANGLSPHMGGMTALPGGANGGLSPGTMRANGIATPPPAHNGKRSSPMAPNAAAAAAYAMQAGQLKQGGHLPPGSQPLPPQYGGFVQG</sequence>
<evidence type="ECO:0000256" key="5">
    <source>
        <dbReference type="ARBA" id="ARBA00023242"/>
    </source>
</evidence>
<feature type="region of interest" description="Disordered" evidence="8">
    <location>
        <begin position="76"/>
        <end position="98"/>
    </location>
</feature>
<feature type="region of interest" description="Disordered" evidence="8">
    <location>
        <begin position="731"/>
        <end position="775"/>
    </location>
</feature>
<name>A0A2S5BH48_9BASI</name>
<keyword evidence="4 7" id="KW-0804">Transcription</keyword>
<evidence type="ECO:0000256" key="6">
    <source>
        <dbReference type="ARBA" id="ARBA00025513"/>
    </source>
</evidence>
<evidence type="ECO:0000256" key="8">
    <source>
        <dbReference type="SAM" id="MobiDB-lite"/>
    </source>
</evidence>
<feature type="compositionally biased region" description="Low complexity" evidence="8">
    <location>
        <begin position="731"/>
        <end position="741"/>
    </location>
</feature>
<dbReference type="GO" id="GO:0035267">
    <property type="term" value="C:NuA4 histone acetyltransferase complex"/>
    <property type="evidence" value="ECO:0007669"/>
    <property type="project" value="InterPro"/>
</dbReference>
<evidence type="ECO:0000313" key="11">
    <source>
        <dbReference type="Proteomes" id="UP000237144"/>
    </source>
</evidence>
<proteinExistence type="inferred from homology"/>
<dbReference type="InterPro" id="IPR024943">
    <property type="entry name" value="Enhancer_polycomb"/>
</dbReference>
<organism evidence="10 11">
    <name type="scientific">Rhodotorula taiwanensis</name>
    <dbReference type="NCBI Taxonomy" id="741276"/>
    <lineage>
        <taxon>Eukaryota</taxon>
        <taxon>Fungi</taxon>
        <taxon>Dikarya</taxon>
        <taxon>Basidiomycota</taxon>
        <taxon>Pucciniomycotina</taxon>
        <taxon>Microbotryomycetes</taxon>
        <taxon>Sporidiobolales</taxon>
        <taxon>Sporidiobolaceae</taxon>
        <taxon>Rhodotorula</taxon>
    </lineage>
</organism>
<evidence type="ECO:0000313" key="10">
    <source>
        <dbReference type="EMBL" id="POY76106.1"/>
    </source>
</evidence>
<feature type="region of interest" description="Disordered" evidence="8">
    <location>
        <begin position="391"/>
        <end position="418"/>
    </location>
</feature>
<feature type="region of interest" description="Disordered" evidence="8">
    <location>
        <begin position="938"/>
        <end position="961"/>
    </location>
</feature>
<dbReference type="OrthoDB" id="435275at2759"/>
<evidence type="ECO:0000256" key="3">
    <source>
        <dbReference type="ARBA" id="ARBA00023015"/>
    </source>
</evidence>
<keyword evidence="11" id="KW-1185">Reference proteome</keyword>
<protein>
    <recommendedName>
        <fullName evidence="7">Enhancer of polycomb-like protein</fullName>
    </recommendedName>
</protein>
<comment type="subcellular location">
    <subcellularLocation>
        <location evidence="1 7">Nucleus</location>
    </subcellularLocation>
</comment>
<dbReference type="Pfam" id="PF10513">
    <property type="entry name" value="EPL1"/>
    <property type="match status" value="1"/>
</dbReference>
<feature type="region of interest" description="Disordered" evidence="8">
    <location>
        <begin position="846"/>
        <end position="926"/>
    </location>
</feature>
<feature type="region of interest" description="Disordered" evidence="8">
    <location>
        <begin position="540"/>
        <end position="577"/>
    </location>
</feature>
<dbReference type="GO" id="GO:0006357">
    <property type="term" value="P:regulation of transcription by RNA polymerase II"/>
    <property type="evidence" value="ECO:0007669"/>
    <property type="project" value="InterPro"/>
</dbReference>
<dbReference type="STRING" id="741276.A0A2S5BH48"/>
<evidence type="ECO:0000259" key="9">
    <source>
        <dbReference type="Pfam" id="PF10513"/>
    </source>
</evidence>
<comment type="function">
    <text evidence="6">Component of the NuA4 histone acetyltransferase complex which is involved in transcriptional activation of selected genes principally by acetylation of nucleosomal histone H4 and H2A. The NuA4 complex is also involved in DNA repair. Involved in gene silencing by neighboring heterochromatin, blockage of the silencing spreading along the chromosome, and required for cell cycle progression through G2/M.</text>
</comment>
<reference evidence="10 11" key="1">
    <citation type="journal article" date="2018" name="Front. Microbiol.">
        <title>Prospects for Fungal Bioremediation of Acidic Radioactive Waste Sites: Characterization and Genome Sequence of Rhodotorula taiwanensis MD1149.</title>
        <authorList>
            <person name="Tkavc R."/>
            <person name="Matrosova V.Y."/>
            <person name="Grichenko O.E."/>
            <person name="Gostincar C."/>
            <person name="Volpe R.P."/>
            <person name="Klimenkova P."/>
            <person name="Gaidamakova E.K."/>
            <person name="Zhou C.E."/>
            <person name="Stewart B.J."/>
            <person name="Lyman M.G."/>
            <person name="Malfatti S.A."/>
            <person name="Rubinfeld B."/>
            <person name="Courtot M."/>
            <person name="Singh J."/>
            <person name="Dalgard C.L."/>
            <person name="Hamilton T."/>
            <person name="Frey K.G."/>
            <person name="Gunde-Cimerman N."/>
            <person name="Dugan L."/>
            <person name="Daly M.J."/>
        </authorList>
    </citation>
    <scope>NUCLEOTIDE SEQUENCE [LARGE SCALE GENOMIC DNA]</scope>
    <source>
        <strain evidence="10 11">MD1149</strain>
    </source>
</reference>
<evidence type="ECO:0000256" key="7">
    <source>
        <dbReference type="RuleBase" id="RU361124"/>
    </source>
</evidence>
<evidence type="ECO:0000256" key="1">
    <source>
        <dbReference type="ARBA" id="ARBA00004123"/>
    </source>
</evidence>
<feature type="domain" description="Enhancer of polycomb-like N-terminal" evidence="9">
    <location>
        <begin position="9"/>
        <end position="241"/>
    </location>
</feature>
<keyword evidence="5 7" id="KW-0539">Nucleus</keyword>
<dbReference type="Proteomes" id="UP000237144">
    <property type="component" value="Unassembled WGS sequence"/>
</dbReference>
<dbReference type="GO" id="GO:0005634">
    <property type="term" value="C:nucleus"/>
    <property type="evidence" value="ECO:0007669"/>
    <property type="project" value="UniProtKB-SubCell"/>
</dbReference>
<dbReference type="PANTHER" id="PTHR14898">
    <property type="entry name" value="ENHANCER OF POLYCOMB"/>
    <property type="match status" value="1"/>
</dbReference>
<dbReference type="InterPro" id="IPR019542">
    <property type="entry name" value="Enhancer_polycomb-like_N"/>
</dbReference>
<comment type="similarity">
    <text evidence="2 7">Belongs to the enhancer of polycomb family.</text>
</comment>
<feature type="compositionally biased region" description="Low complexity" evidence="8">
    <location>
        <begin position="162"/>
        <end position="174"/>
    </location>
</feature>
<evidence type="ECO:0000256" key="2">
    <source>
        <dbReference type="ARBA" id="ARBA00008035"/>
    </source>
</evidence>
<gene>
    <name evidence="10" type="ORF">BMF94_0829</name>
</gene>
<feature type="region of interest" description="Disordered" evidence="8">
    <location>
        <begin position="645"/>
        <end position="674"/>
    </location>
</feature>
<accession>A0A2S5BH48</accession>
<feature type="compositionally biased region" description="Polar residues" evidence="8">
    <location>
        <begin position="846"/>
        <end position="860"/>
    </location>
</feature>
<keyword evidence="3 7" id="KW-0805">Transcription regulation</keyword>
<evidence type="ECO:0000256" key="4">
    <source>
        <dbReference type="ARBA" id="ARBA00023163"/>
    </source>
</evidence>
<feature type="compositionally biased region" description="Pro residues" evidence="8">
    <location>
        <begin position="652"/>
        <end position="667"/>
    </location>
</feature>
<dbReference type="EMBL" id="PJQD01000008">
    <property type="protein sequence ID" value="POY76106.1"/>
    <property type="molecule type" value="Genomic_DNA"/>
</dbReference>